<organism evidence="1 2">
    <name type="scientific">Ambrosia artemisiifolia</name>
    <name type="common">Common ragweed</name>
    <dbReference type="NCBI Taxonomy" id="4212"/>
    <lineage>
        <taxon>Eukaryota</taxon>
        <taxon>Viridiplantae</taxon>
        <taxon>Streptophyta</taxon>
        <taxon>Embryophyta</taxon>
        <taxon>Tracheophyta</taxon>
        <taxon>Spermatophyta</taxon>
        <taxon>Magnoliopsida</taxon>
        <taxon>eudicotyledons</taxon>
        <taxon>Gunneridae</taxon>
        <taxon>Pentapetalae</taxon>
        <taxon>asterids</taxon>
        <taxon>campanulids</taxon>
        <taxon>Asterales</taxon>
        <taxon>Asteraceae</taxon>
        <taxon>Asteroideae</taxon>
        <taxon>Heliantheae alliance</taxon>
        <taxon>Heliantheae</taxon>
        <taxon>Ambrosia</taxon>
    </lineage>
</organism>
<evidence type="ECO:0000313" key="2">
    <source>
        <dbReference type="Proteomes" id="UP001206925"/>
    </source>
</evidence>
<protein>
    <submittedName>
        <fullName evidence="1">Uncharacterized protein</fullName>
    </submittedName>
</protein>
<name>A0AAD5GLM4_AMBAR</name>
<reference evidence="1" key="1">
    <citation type="submission" date="2022-06" db="EMBL/GenBank/DDBJ databases">
        <title>Uncovering the hologenomic basis of an extraordinary plant invasion.</title>
        <authorList>
            <person name="Bieker V.C."/>
            <person name="Martin M.D."/>
            <person name="Gilbert T."/>
            <person name="Hodgins K."/>
            <person name="Battlay P."/>
            <person name="Petersen B."/>
            <person name="Wilson J."/>
        </authorList>
    </citation>
    <scope>NUCLEOTIDE SEQUENCE</scope>
    <source>
        <strain evidence="1">AA19_3_7</strain>
        <tissue evidence="1">Leaf</tissue>
    </source>
</reference>
<dbReference type="SUPFAM" id="SSF50249">
    <property type="entry name" value="Nucleic acid-binding proteins"/>
    <property type="match status" value="1"/>
</dbReference>
<gene>
    <name evidence="1" type="ORF">M8C21_000146</name>
</gene>
<keyword evidence="2" id="KW-1185">Reference proteome</keyword>
<accession>A0AAD5GLM4</accession>
<comment type="caution">
    <text evidence="1">The sequence shown here is derived from an EMBL/GenBank/DDBJ whole genome shotgun (WGS) entry which is preliminary data.</text>
</comment>
<sequence>MSDGTGGGIGTSPNRPNLSRYDVLLAEEAAEKKAKGAKEKPLGSAIQAVVKGMLRIGAASIFTPIPDAGDIQDYYYEFATRAFLELQSEKTKGIAGTLQLKTTNASYVYLNPKAAETRMLEELYKSGVPCGTHSTILTEHNILLSHILQMSDRDIKGKYFTVNGIIQEIDAAKDWHYTGCPTCNQLVYPTANRWFCTRDGTHPTANNL</sequence>
<dbReference type="EMBL" id="JAMZMK010006756">
    <property type="protein sequence ID" value="KAI7747445.1"/>
    <property type="molecule type" value="Genomic_DNA"/>
</dbReference>
<evidence type="ECO:0000313" key="1">
    <source>
        <dbReference type="EMBL" id="KAI7747445.1"/>
    </source>
</evidence>
<proteinExistence type="predicted"/>
<dbReference type="InterPro" id="IPR012340">
    <property type="entry name" value="NA-bd_OB-fold"/>
</dbReference>
<dbReference type="Proteomes" id="UP001206925">
    <property type="component" value="Unassembled WGS sequence"/>
</dbReference>
<dbReference type="AlphaFoldDB" id="A0AAD5GLM4"/>
<dbReference type="Gene3D" id="2.40.50.140">
    <property type="entry name" value="Nucleic acid-binding proteins"/>
    <property type="match status" value="1"/>
</dbReference>